<gene>
    <name evidence="3" type="ORF">OTU49_002752</name>
</gene>
<dbReference type="CDD" id="cd00104">
    <property type="entry name" value="KAZAL_FS"/>
    <property type="match status" value="1"/>
</dbReference>
<name>A0AAW0XMK9_CHEQU</name>
<dbReference type="PROSITE" id="PS51465">
    <property type="entry name" value="KAZAL_2"/>
    <property type="match status" value="1"/>
</dbReference>
<evidence type="ECO:0000313" key="3">
    <source>
        <dbReference type="EMBL" id="KAK8740890.1"/>
    </source>
</evidence>
<dbReference type="Gene3D" id="3.30.60.30">
    <property type="match status" value="1"/>
</dbReference>
<sequence>EDATCSSVRCWRDQRCLTRVDGGQPQCTSCGSLDSCKPSSRPVCASNGRIYPSWCAFRHEACRSGRALIPTLHQHCASNHTEVDDCNKQHFKPKKSKQRRRQDLHEKDLRHHIVAQRIFQGVAETAGAATLAELKLEGNTNNVESGGASDVDGSTRKAKINR</sequence>
<dbReference type="SMART" id="SM00280">
    <property type="entry name" value="KAZAL"/>
    <property type="match status" value="1"/>
</dbReference>
<reference evidence="3 4" key="1">
    <citation type="journal article" date="2024" name="BMC Genomics">
        <title>Genome assembly of redclaw crayfish (Cherax quadricarinatus) provides insights into its immune adaptation and hypoxia tolerance.</title>
        <authorList>
            <person name="Liu Z."/>
            <person name="Zheng J."/>
            <person name="Li H."/>
            <person name="Fang K."/>
            <person name="Wang S."/>
            <person name="He J."/>
            <person name="Zhou D."/>
            <person name="Weng S."/>
            <person name="Chi M."/>
            <person name="Gu Z."/>
            <person name="He J."/>
            <person name="Li F."/>
            <person name="Wang M."/>
        </authorList>
    </citation>
    <scope>NUCLEOTIDE SEQUENCE [LARGE SCALE GENOMIC DNA]</scope>
    <source>
        <strain evidence="3">ZL_2023a</strain>
    </source>
</reference>
<feature type="non-terminal residue" evidence="3">
    <location>
        <position position="162"/>
    </location>
</feature>
<feature type="non-terminal residue" evidence="3">
    <location>
        <position position="1"/>
    </location>
</feature>
<feature type="region of interest" description="Disordered" evidence="1">
    <location>
        <begin position="140"/>
        <end position="162"/>
    </location>
</feature>
<dbReference type="InterPro" id="IPR036058">
    <property type="entry name" value="Kazal_dom_sf"/>
</dbReference>
<dbReference type="Pfam" id="PF07648">
    <property type="entry name" value="Kazal_2"/>
    <property type="match status" value="1"/>
</dbReference>
<protein>
    <recommendedName>
        <fullName evidence="2">Kazal-like domain-containing protein</fullName>
    </recommendedName>
</protein>
<proteinExistence type="predicted"/>
<evidence type="ECO:0000259" key="2">
    <source>
        <dbReference type="PROSITE" id="PS51465"/>
    </source>
</evidence>
<comment type="caution">
    <text evidence="3">The sequence shown here is derived from an EMBL/GenBank/DDBJ whole genome shotgun (WGS) entry which is preliminary data.</text>
</comment>
<feature type="domain" description="Kazal-like" evidence="2">
    <location>
        <begin position="21"/>
        <end position="78"/>
    </location>
</feature>
<evidence type="ECO:0000256" key="1">
    <source>
        <dbReference type="SAM" id="MobiDB-lite"/>
    </source>
</evidence>
<dbReference type="Proteomes" id="UP001445076">
    <property type="component" value="Unassembled WGS sequence"/>
</dbReference>
<keyword evidence="4" id="KW-1185">Reference proteome</keyword>
<feature type="region of interest" description="Disordered" evidence="1">
    <location>
        <begin position="87"/>
        <end position="107"/>
    </location>
</feature>
<evidence type="ECO:0000313" key="4">
    <source>
        <dbReference type="Proteomes" id="UP001445076"/>
    </source>
</evidence>
<organism evidence="3 4">
    <name type="scientific">Cherax quadricarinatus</name>
    <name type="common">Australian red claw crayfish</name>
    <dbReference type="NCBI Taxonomy" id="27406"/>
    <lineage>
        <taxon>Eukaryota</taxon>
        <taxon>Metazoa</taxon>
        <taxon>Ecdysozoa</taxon>
        <taxon>Arthropoda</taxon>
        <taxon>Crustacea</taxon>
        <taxon>Multicrustacea</taxon>
        <taxon>Malacostraca</taxon>
        <taxon>Eumalacostraca</taxon>
        <taxon>Eucarida</taxon>
        <taxon>Decapoda</taxon>
        <taxon>Pleocyemata</taxon>
        <taxon>Astacidea</taxon>
        <taxon>Parastacoidea</taxon>
        <taxon>Parastacidae</taxon>
        <taxon>Cherax</taxon>
    </lineage>
</organism>
<dbReference type="SUPFAM" id="SSF100895">
    <property type="entry name" value="Kazal-type serine protease inhibitors"/>
    <property type="match status" value="1"/>
</dbReference>
<feature type="compositionally biased region" description="Basic residues" evidence="1">
    <location>
        <begin position="89"/>
        <end position="100"/>
    </location>
</feature>
<accession>A0AAW0XMK9</accession>
<dbReference type="AlphaFoldDB" id="A0AAW0XMK9"/>
<dbReference type="InterPro" id="IPR002350">
    <property type="entry name" value="Kazal_dom"/>
</dbReference>
<dbReference type="EMBL" id="JARKIK010000032">
    <property type="protein sequence ID" value="KAK8740890.1"/>
    <property type="molecule type" value="Genomic_DNA"/>
</dbReference>